<comment type="catalytic activity">
    <reaction evidence="7">
        <text>a 2'-deoxyadenosine in DNA + S-adenosyl-L-methionine = an N(6)-methyl-2'-deoxyadenosine in DNA + S-adenosyl-L-homocysteine + H(+)</text>
        <dbReference type="Rhea" id="RHEA:15197"/>
        <dbReference type="Rhea" id="RHEA-COMP:12418"/>
        <dbReference type="Rhea" id="RHEA-COMP:12419"/>
        <dbReference type="ChEBI" id="CHEBI:15378"/>
        <dbReference type="ChEBI" id="CHEBI:57856"/>
        <dbReference type="ChEBI" id="CHEBI:59789"/>
        <dbReference type="ChEBI" id="CHEBI:90615"/>
        <dbReference type="ChEBI" id="CHEBI:90616"/>
        <dbReference type="EC" id="2.1.1.72"/>
    </reaction>
</comment>
<dbReference type="GO" id="GO:0009007">
    <property type="term" value="F:site-specific DNA-methyltransferase (adenine-specific) activity"/>
    <property type="evidence" value="ECO:0007669"/>
    <property type="project" value="UniProtKB-EC"/>
</dbReference>
<dbReference type="Gene3D" id="3.40.50.150">
    <property type="entry name" value="Vaccinia Virus protein VP39"/>
    <property type="match status" value="2"/>
</dbReference>
<dbReference type="PROSITE" id="PS00093">
    <property type="entry name" value="N4_MTASE"/>
    <property type="match status" value="1"/>
</dbReference>
<dbReference type="PRINTS" id="PR00506">
    <property type="entry name" value="D21N6MTFRASE"/>
</dbReference>
<dbReference type="Proteomes" id="UP000297739">
    <property type="component" value="Unassembled WGS sequence"/>
</dbReference>
<evidence type="ECO:0000256" key="1">
    <source>
        <dbReference type="ARBA" id="ARBA00010203"/>
    </source>
</evidence>
<sequence>MRTITTITREDLGFRSANTDERTHALHSYPAKFIPQLVNELIKSFSKPGDLIADIFAGSGTTNLEAMCLGRHSLAVDVNPVASLITRAKTAIVEPEVLILASAQVLANALDSARNQSIESERVIELLKGKNMERLLHWFSPENIVTLAFLLEEIQKEEDIDLQDLLLLIFSSSLKPASNWLDWSVKPQLDCRPLLPTDPADRQPNVRYRRQVPGVAEVFTRKAKEVARRYSASAEHLRQQACYRPEVICDDINRHSLGKDRFDAVITSPPYLTSYEYADLHQLTAYWLWNTQTVTSFKKLGFIGTQLYEERMVEETLVTSASLDLMRKVMKPLAQKRVERYFASMQRCFATTYEALKPGGHFCIVIGNSRFRGYEIDNHKVFLELLEPLGFSIENVWERPIPNKRLTSLRHAVTGRILPKVFEGTENAIEVYPTEHILILRK</sequence>
<keyword evidence="3" id="KW-0808">Transferase</keyword>
<keyword evidence="4" id="KW-0949">S-adenosyl-L-methionine</keyword>
<reference evidence="10 11" key="1">
    <citation type="submission" date="2019-04" db="EMBL/GenBank/DDBJ databases">
        <authorList>
            <person name="Feng G."/>
            <person name="Zhang J."/>
            <person name="Zhu H."/>
        </authorList>
    </citation>
    <scope>NUCLEOTIDE SEQUENCE [LARGE SCALE GENOMIC DNA]</scope>
    <source>
        <strain evidence="10 11">JCM 17223</strain>
    </source>
</reference>
<keyword evidence="5" id="KW-0680">Restriction system</keyword>
<dbReference type="InterPro" id="IPR002941">
    <property type="entry name" value="DNA_methylase_N4/N6"/>
</dbReference>
<dbReference type="SUPFAM" id="SSF53335">
    <property type="entry name" value="S-adenosyl-L-methionine-dependent methyltransferases"/>
    <property type="match status" value="2"/>
</dbReference>
<evidence type="ECO:0000259" key="9">
    <source>
        <dbReference type="Pfam" id="PF01555"/>
    </source>
</evidence>
<keyword evidence="11" id="KW-1185">Reference proteome</keyword>
<keyword evidence="2" id="KW-0489">Methyltransferase</keyword>
<dbReference type="InterPro" id="IPR017985">
    <property type="entry name" value="MeTrfase_CN4_CS"/>
</dbReference>
<dbReference type="AlphaFoldDB" id="A0A4Z0PKF3"/>
<evidence type="ECO:0000313" key="11">
    <source>
        <dbReference type="Proteomes" id="UP000297739"/>
    </source>
</evidence>
<protein>
    <recommendedName>
        <fullName evidence="9">DNA methylase N-4/N-6 domain-containing protein</fullName>
    </recommendedName>
</protein>
<feature type="domain" description="DNA methylase N-4/N-6" evidence="9">
    <location>
        <begin position="20"/>
        <end position="80"/>
    </location>
</feature>
<evidence type="ECO:0000256" key="5">
    <source>
        <dbReference type="ARBA" id="ARBA00022747"/>
    </source>
</evidence>
<evidence type="ECO:0000256" key="8">
    <source>
        <dbReference type="ARBA" id="ARBA00049120"/>
    </source>
</evidence>
<evidence type="ECO:0000313" key="10">
    <source>
        <dbReference type="EMBL" id="TGE15990.1"/>
    </source>
</evidence>
<dbReference type="InterPro" id="IPR002295">
    <property type="entry name" value="N4/N6-MTase_EcoPI_Mod-like"/>
</dbReference>
<evidence type="ECO:0000256" key="7">
    <source>
        <dbReference type="ARBA" id="ARBA00047942"/>
    </source>
</evidence>
<dbReference type="GO" id="GO:0008170">
    <property type="term" value="F:N-methyltransferase activity"/>
    <property type="evidence" value="ECO:0007669"/>
    <property type="project" value="InterPro"/>
</dbReference>
<dbReference type="InterPro" id="IPR029063">
    <property type="entry name" value="SAM-dependent_MTases_sf"/>
</dbReference>
<comment type="caution">
    <text evidence="10">The sequence shown here is derived from an EMBL/GenBank/DDBJ whole genome shotgun (WGS) entry which is preliminary data.</text>
</comment>
<proteinExistence type="inferred from homology"/>
<evidence type="ECO:0000256" key="3">
    <source>
        <dbReference type="ARBA" id="ARBA00022679"/>
    </source>
</evidence>
<dbReference type="GO" id="GO:0032259">
    <property type="term" value="P:methylation"/>
    <property type="evidence" value="ECO:0007669"/>
    <property type="project" value="UniProtKB-KW"/>
</dbReference>
<name>A0A4Z0PKF3_9BACT</name>
<comment type="similarity">
    <text evidence="1">Belongs to the N(4)/N(6)-methyltransferase family. N(4) subfamily.</text>
</comment>
<accession>A0A4Z0PKF3</accession>
<evidence type="ECO:0000256" key="2">
    <source>
        <dbReference type="ARBA" id="ARBA00022603"/>
    </source>
</evidence>
<dbReference type="GO" id="GO:0003677">
    <property type="term" value="F:DNA binding"/>
    <property type="evidence" value="ECO:0007669"/>
    <property type="project" value="UniProtKB-KW"/>
</dbReference>
<dbReference type="OrthoDB" id="1273118at2"/>
<organism evidence="10 11">
    <name type="scientific">Hymenobacter elongatus</name>
    <dbReference type="NCBI Taxonomy" id="877208"/>
    <lineage>
        <taxon>Bacteria</taxon>
        <taxon>Pseudomonadati</taxon>
        <taxon>Bacteroidota</taxon>
        <taxon>Cytophagia</taxon>
        <taxon>Cytophagales</taxon>
        <taxon>Hymenobacteraceae</taxon>
        <taxon>Hymenobacter</taxon>
    </lineage>
</organism>
<dbReference type="GO" id="GO:0015667">
    <property type="term" value="F:site-specific DNA-methyltransferase (cytosine-N4-specific) activity"/>
    <property type="evidence" value="ECO:0007669"/>
    <property type="project" value="UniProtKB-EC"/>
</dbReference>
<dbReference type="Pfam" id="PF01555">
    <property type="entry name" value="N6_N4_Mtase"/>
    <property type="match status" value="1"/>
</dbReference>
<evidence type="ECO:0000256" key="4">
    <source>
        <dbReference type="ARBA" id="ARBA00022691"/>
    </source>
</evidence>
<evidence type="ECO:0000256" key="6">
    <source>
        <dbReference type="ARBA" id="ARBA00023125"/>
    </source>
</evidence>
<keyword evidence="6" id="KW-0238">DNA-binding</keyword>
<comment type="catalytic activity">
    <reaction evidence="8">
        <text>a 2'-deoxycytidine in DNA + S-adenosyl-L-methionine = an N(4)-methyl-2'-deoxycytidine in DNA + S-adenosyl-L-homocysteine + H(+)</text>
        <dbReference type="Rhea" id="RHEA:16857"/>
        <dbReference type="Rhea" id="RHEA-COMP:11369"/>
        <dbReference type="Rhea" id="RHEA-COMP:13674"/>
        <dbReference type="ChEBI" id="CHEBI:15378"/>
        <dbReference type="ChEBI" id="CHEBI:57856"/>
        <dbReference type="ChEBI" id="CHEBI:59789"/>
        <dbReference type="ChEBI" id="CHEBI:85452"/>
        <dbReference type="ChEBI" id="CHEBI:137933"/>
        <dbReference type="EC" id="2.1.1.113"/>
    </reaction>
</comment>
<gene>
    <name evidence="10" type="ORF">E5J99_11210</name>
</gene>
<dbReference type="GO" id="GO:0009307">
    <property type="term" value="P:DNA restriction-modification system"/>
    <property type="evidence" value="ECO:0007669"/>
    <property type="project" value="UniProtKB-KW"/>
</dbReference>
<dbReference type="EMBL" id="SRLD01000019">
    <property type="protein sequence ID" value="TGE15990.1"/>
    <property type="molecule type" value="Genomic_DNA"/>
</dbReference>